<keyword evidence="1" id="KW-1133">Transmembrane helix</keyword>
<reference evidence="2 3" key="1">
    <citation type="submission" date="2016-02" db="EMBL/GenBank/DDBJ databases">
        <title>Genome sequence of Clostridium thermobutyricum DSM 4928.</title>
        <authorList>
            <person name="Poehlein A."/>
            <person name="Daniel R."/>
        </authorList>
    </citation>
    <scope>NUCLEOTIDE SEQUENCE [LARGE SCALE GENOMIC DNA]</scope>
    <source>
        <strain evidence="2 3">DSM 4928</strain>
    </source>
</reference>
<accession>A0A1V4ST87</accession>
<name>A0A1V4ST87_9CLOT</name>
<feature type="transmembrane region" description="Helical" evidence="1">
    <location>
        <begin position="82"/>
        <end position="106"/>
    </location>
</feature>
<dbReference type="EMBL" id="LTAY01000073">
    <property type="protein sequence ID" value="OPX46665.1"/>
    <property type="molecule type" value="Genomic_DNA"/>
</dbReference>
<dbReference type="RefSeq" id="WP_080023876.1">
    <property type="nucleotide sequence ID" value="NZ_LTAY01000073.1"/>
</dbReference>
<sequence>MGKLERKYSIRKKIFIIECLVLIISGIFYKVVNCILEKTNLALMNTPKNIIEGVIGIFLIIILIQIINFIRKMIKNSWISAIVTFIAGIILILIILDTTVIFIFGYKNEYIINDKNRGKEVVYVHSFLKTSVDHYDYVNKLVRGNKLKETELIDGAYIPPKN</sequence>
<keyword evidence="1" id="KW-0472">Membrane</keyword>
<evidence type="ECO:0000313" key="2">
    <source>
        <dbReference type="EMBL" id="OPX46665.1"/>
    </source>
</evidence>
<comment type="caution">
    <text evidence="2">The sequence shown here is derived from an EMBL/GenBank/DDBJ whole genome shotgun (WGS) entry which is preliminary data.</text>
</comment>
<gene>
    <name evidence="2" type="ORF">CLTHE_26680</name>
</gene>
<proteinExistence type="predicted"/>
<evidence type="ECO:0000313" key="3">
    <source>
        <dbReference type="Proteomes" id="UP000191448"/>
    </source>
</evidence>
<keyword evidence="1" id="KW-0812">Transmembrane</keyword>
<feature type="transmembrane region" description="Helical" evidence="1">
    <location>
        <begin position="12"/>
        <end position="29"/>
    </location>
</feature>
<dbReference type="Proteomes" id="UP000191448">
    <property type="component" value="Unassembled WGS sequence"/>
</dbReference>
<dbReference type="AlphaFoldDB" id="A0A1V4ST87"/>
<organism evidence="2 3">
    <name type="scientific">Clostridium thermobutyricum DSM 4928</name>
    <dbReference type="NCBI Taxonomy" id="1121339"/>
    <lineage>
        <taxon>Bacteria</taxon>
        <taxon>Bacillati</taxon>
        <taxon>Bacillota</taxon>
        <taxon>Clostridia</taxon>
        <taxon>Eubacteriales</taxon>
        <taxon>Clostridiaceae</taxon>
        <taxon>Clostridium</taxon>
    </lineage>
</organism>
<evidence type="ECO:0000256" key="1">
    <source>
        <dbReference type="SAM" id="Phobius"/>
    </source>
</evidence>
<feature type="transmembrane region" description="Helical" evidence="1">
    <location>
        <begin position="49"/>
        <end position="70"/>
    </location>
</feature>
<protein>
    <submittedName>
        <fullName evidence="2">Uncharacterized protein</fullName>
    </submittedName>
</protein>